<dbReference type="InterPro" id="IPR046496">
    <property type="entry name" value="DUF6589"/>
</dbReference>
<reference evidence="4" key="1">
    <citation type="submission" date="2022-08" db="UniProtKB">
        <authorList>
            <consortium name="EnsemblMetazoa"/>
        </authorList>
    </citation>
    <scope>IDENTIFICATION</scope>
    <source>
        <strain evidence="4">05x7-T-G4-1.051#20</strain>
    </source>
</reference>
<dbReference type="PROSITE" id="PS00028">
    <property type="entry name" value="ZINC_FINGER_C2H2_1"/>
    <property type="match status" value="1"/>
</dbReference>
<keyword evidence="1" id="KW-0862">Zinc</keyword>
<protein>
    <recommendedName>
        <fullName evidence="3">C2H2-type domain-containing protein</fullName>
    </recommendedName>
</protein>
<keyword evidence="1" id="KW-0479">Metal-binding</keyword>
<proteinExistence type="predicted"/>
<evidence type="ECO:0000256" key="2">
    <source>
        <dbReference type="SAM" id="MobiDB-lite"/>
    </source>
</evidence>
<name>A0A8W8NYE2_MAGGI</name>
<organism evidence="4 5">
    <name type="scientific">Magallana gigas</name>
    <name type="common">Pacific oyster</name>
    <name type="synonym">Crassostrea gigas</name>
    <dbReference type="NCBI Taxonomy" id="29159"/>
    <lineage>
        <taxon>Eukaryota</taxon>
        <taxon>Metazoa</taxon>
        <taxon>Spiralia</taxon>
        <taxon>Lophotrochozoa</taxon>
        <taxon>Mollusca</taxon>
        <taxon>Bivalvia</taxon>
        <taxon>Autobranchia</taxon>
        <taxon>Pteriomorphia</taxon>
        <taxon>Ostreida</taxon>
        <taxon>Ostreoidea</taxon>
        <taxon>Ostreidae</taxon>
        <taxon>Magallana</taxon>
    </lineage>
</organism>
<feature type="domain" description="C2H2-type" evidence="3">
    <location>
        <begin position="771"/>
        <end position="795"/>
    </location>
</feature>
<dbReference type="InterPro" id="IPR013087">
    <property type="entry name" value="Znf_C2H2_type"/>
</dbReference>
<keyword evidence="5" id="KW-1185">Reference proteome</keyword>
<sequence>MAAAMVCRLCLGFITDKKSYRKIDSLKSLETQLNYLNLTSPGILCCFCFNKINKLNKIDLDLRTRVEKLNAEKSQLIGELKSLPGFSVKADTPKRHSGKRERSVDTPQSQHKPKRPLTKTPLKHGKSRKELVYSTSSTCSPVKSEVSTALTFTLSHQEKSTQTRMADNDFEVKVIVKYKGIERVRIVHDTKWKTLVKQILNNNQASMRALSKYQDVKDDMLSVIKNQIKSEMCELSKKRNTILATENKNLLHFDSHKLSSVLKDRAPYLFDILNCIVKKKHFITTAASVLLYGHSQRLCQLQYIVGLSLDRCGLTKEGLQLMHDLGICVSPRSVLRKKRDLVAEQKEKIKSTVTAYVQQCEKSAISSPPLEMKSSSCLEALGTVASDKKVCASGEVENQEKFDSSTLDSRNSIDDESMLKTSINSEKNLPSIEMLGDNIDVTITPSKMTSDAQRKSLHWFLVMMKLKNITVKDMDVSELRHEKNISTLPKACWIPDKCQQESLKENIKHHISHILLKYVDFLKPVKSVVPPYIAHKFIELTKTKSVFLNCELIEASENSASGMISIMQRIHELSVPHARQTDKRVIERVVFGGDVLTNERAFTAQQNMQLNKCDVDKLVGLIHRPEGLHREMNFLIGIYQQFYTEKSSSDKGSLYHLRNLINRRNVTGPEDVTSNFRSHQQFVDDVTDAYIVGTFLDNMNMEALSSVPKDLPPFSLLSNEQIANWLLKQVDVVMDCLQLNNFSSLNFLHDEISKLDKDESVLNSMMSETGYACAVCGKTYSRAAWFKKHLQKKHAFVFSDSETCKLKVNPLHSFLQMSLLLRDTIDSYKMGDGDRIVRNAYFEWLYASSLHHTKYTVWLWRMIAYVDAVLSPAESAEYKWNMTVNLKGGIQNNIPNDNCVELQVGNIKRQLNTQGSNKSFQSAQNICMTTQVVEDIIENLRKTVRSVKTKRTRPDVDKTADIEKMVEYLRKYGCVKDIEWDNFSSFQAPISKIVPKDLFEWINRHQQIASVFM</sequence>
<evidence type="ECO:0000313" key="5">
    <source>
        <dbReference type="Proteomes" id="UP000005408"/>
    </source>
</evidence>
<dbReference type="AlphaFoldDB" id="A0A8W8NYE2"/>
<dbReference type="Proteomes" id="UP000005408">
    <property type="component" value="Unassembled WGS sequence"/>
</dbReference>
<dbReference type="Pfam" id="PF20231">
    <property type="entry name" value="DUF6589"/>
    <property type="match status" value="1"/>
</dbReference>
<feature type="compositionally biased region" description="Basic residues" evidence="2">
    <location>
        <begin position="111"/>
        <end position="127"/>
    </location>
</feature>
<feature type="region of interest" description="Disordered" evidence="2">
    <location>
        <begin position="87"/>
        <end position="128"/>
    </location>
</feature>
<dbReference type="PROSITE" id="PS50157">
    <property type="entry name" value="ZINC_FINGER_C2H2_2"/>
    <property type="match status" value="1"/>
</dbReference>
<evidence type="ECO:0000259" key="3">
    <source>
        <dbReference type="PROSITE" id="PS50157"/>
    </source>
</evidence>
<accession>A0A8W8NYE2</accession>
<dbReference type="EnsemblMetazoa" id="G8563.2">
    <property type="protein sequence ID" value="G8563.2:cds"/>
    <property type="gene ID" value="G8563"/>
</dbReference>
<evidence type="ECO:0000313" key="4">
    <source>
        <dbReference type="EnsemblMetazoa" id="G8563.2:cds"/>
    </source>
</evidence>
<evidence type="ECO:0000256" key="1">
    <source>
        <dbReference type="PROSITE-ProRule" id="PRU00042"/>
    </source>
</evidence>
<dbReference type="GO" id="GO:0008270">
    <property type="term" value="F:zinc ion binding"/>
    <property type="evidence" value="ECO:0007669"/>
    <property type="project" value="UniProtKB-KW"/>
</dbReference>
<keyword evidence="1" id="KW-0863">Zinc-finger</keyword>